<comment type="caution">
    <text evidence="1">The sequence shown here is derived from an EMBL/GenBank/DDBJ whole genome shotgun (WGS) entry which is preliminary data.</text>
</comment>
<evidence type="ECO:0000313" key="2">
    <source>
        <dbReference type="Proteomes" id="UP000598271"/>
    </source>
</evidence>
<dbReference type="Proteomes" id="UP000598271">
    <property type="component" value="Unassembled WGS sequence"/>
</dbReference>
<reference evidence="1 2" key="1">
    <citation type="journal article" date="2014" name="Int. J. Syst. Evol. Microbiol.">
        <title>Complete genome sequence of Corynebacterium casei LMG S-19264T (=DSM 44701T), isolated from a smear-ripened cheese.</title>
        <authorList>
            <consortium name="US DOE Joint Genome Institute (JGI-PGF)"/>
            <person name="Walter F."/>
            <person name="Albersmeier A."/>
            <person name="Kalinowski J."/>
            <person name="Ruckert C."/>
        </authorList>
    </citation>
    <scope>NUCLEOTIDE SEQUENCE [LARGE SCALE GENOMIC DNA]</scope>
    <source>
        <strain evidence="1 2">KCTC 12866</strain>
    </source>
</reference>
<proteinExistence type="predicted"/>
<dbReference type="AlphaFoldDB" id="A0A8J3DAW5"/>
<dbReference type="InterPro" id="IPR050892">
    <property type="entry name" value="ADP-ribose_metab_enzymes"/>
</dbReference>
<dbReference type="GO" id="GO:0140291">
    <property type="term" value="P:peptidyl-glutamate ADP-deribosylation"/>
    <property type="evidence" value="ECO:0007669"/>
    <property type="project" value="TreeGrafter"/>
</dbReference>
<dbReference type="PANTHER" id="PTHR12521">
    <property type="entry name" value="PROTEIN C6ORF130"/>
    <property type="match status" value="1"/>
</dbReference>
<protein>
    <submittedName>
        <fullName evidence="1">Uncharacterized protein</fullName>
    </submittedName>
</protein>
<dbReference type="PANTHER" id="PTHR12521:SF0">
    <property type="entry name" value="ADP-RIBOSE GLYCOHYDROLASE OARD1"/>
    <property type="match status" value="1"/>
</dbReference>
<organism evidence="1 2">
    <name type="scientific">Persicitalea jodogahamensis</name>
    <dbReference type="NCBI Taxonomy" id="402147"/>
    <lineage>
        <taxon>Bacteria</taxon>
        <taxon>Pseudomonadati</taxon>
        <taxon>Bacteroidota</taxon>
        <taxon>Cytophagia</taxon>
        <taxon>Cytophagales</taxon>
        <taxon>Spirosomataceae</taxon>
        <taxon>Persicitalea</taxon>
    </lineage>
</organism>
<accession>A0A8J3DAW5</accession>
<sequence length="177" mass="20966">MLLYSLFTYESQGEQSSLFVANKLAYFLQRMGENLNLTFVPENYGPYSVQVGHVLYNLNDTYLHGLEQNEARPFEPLQLNYEKWDEVKDYVDRDLTAEQRDRLQNLLRLIDGFESAFSLELLATVDYLMKERGADTSKEEVRKQIEDWSSRKTKMFRPEYIEIAQKQLTNYAQEVFM</sequence>
<name>A0A8J3DAW5_9BACT</name>
<keyword evidence="2" id="KW-1185">Reference proteome</keyword>
<evidence type="ECO:0000313" key="1">
    <source>
        <dbReference type="EMBL" id="GHB83867.1"/>
    </source>
</evidence>
<gene>
    <name evidence="1" type="ORF">GCM10007390_43770</name>
</gene>
<dbReference type="EMBL" id="BMXF01000005">
    <property type="protein sequence ID" value="GHB83867.1"/>
    <property type="molecule type" value="Genomic_DNA"/>
</dbReference>